<feature type="compositionally biased region" description="Low complexity" evidence="1">
    <location>
        <begin position="135"/>
        <end position="146"/>
    </location>
</feature>
<comment type="caution">
    <text evidence="2">The sequence shown here is derived from an EMBL/GenBank/DDBJ whole genome shotgun (WGS) entry which is preliminary data.</text>
</comment>
<evidence type="ECO:0000256" key="1">
    <source>
        <dbReference type="SAM" id="MobiDB-lite"/>
    </source>
</evidence>
<evidence type="ECO:0000313" key="2">
    <source>
        <dbReference type="EMBL" id="CAB3224991.1"/>
    </source>
</evidence>
<feature type="region of interest" description="Disordered" evidence="1">
    <location>
        <begin position="15"/>
        <end position="36"/>
    </location>
</feature>
<accession>A0A8S0YXW6</accession>
<evidence type="ECO:0000313" key="3">
    <source>
        <dbReference type="Proteomes" id="UP000494106"/>
    </source>
</evidence>
<dbReference type="Proteomes" id="UP000494106">
    <property type="component" value="Unassembled WGS sequence"/>
</dbReference>
<proteinExistence type="predicted"/>
<dbReference type="AlphaFoldDB" id="A0A8S0YXW6"/>
<gene>
    <name evidence="2" type="ORF">APLA_LOCUS2271</name>
</gene>
<name>A0A8S0YXW6_ARCPL</name>
<dbReference type="EMBL" id="CADEBC010000196">
    <property type="protein sequence ID" value="CAB3224991.1"/>
    <property type="molecule type" value="Genomic_DNA"/>
</dbReference>
<organism evidence="2 3">
    <name type="scientific">Arctia plantaginis</name>
    <name type="common">Wood tiger moth</name>
    <name type="synonym">Phalaena plantaginis</name>
    <dbReference type="NCBI Taxonomy" id="874455"/>
    <lineage>
        <taxon>Eukaryota</taxon>
        <taxon>Metazoa</taxon>
        <taxon>Ecdysozoa</taxon>
        <taxon>Arthropoda</taxon>
        <taxon>Hexapoda</taxon>
        <taxon>Insecta</taxon>
        <taxon>Pterygota</taxon>
        <taxon>Neoptera</taxon>
        <taxon>Endopterygota</taxon>
        <taxon>Lepidoptera</taxon>
        <taxon>Glossata</taxon>
        <taxon>Ditrysia</taxon>
        <taxon>Noctuoidea</taxon>
        <taxon>Erebidae</taxon>
        <taxon>Arctiinae</taxon>
        <taxon>Arctia</taxon>
    </lineage>
</organism>
<sequence length="146" mass="16117">MTCMFMNTQGLFRRARESSGEGTRGLKNCGSRPPSALSQRVFVPQNARPSPASARAPLTSTRIRHIVVRVGRGRLQQPSGSSAQPPDTVLPHLSCATAQFNFLILKKFPETRQSWETFLSNRKPPSPRIHKHSVRSSGSGVLRGLR</sequence>
<protein>
    <submittedName>
        <fullName evidence="2">Uncharacterized protein</fullName>
    </submittedName>
</protein>
<reference evidence="2 3" key="1">
    <citation type="submission" date="2020-04" db="EMBL/GenBank/DDBJ databases">
        <authorList>
            <person name="Wallbank WR R."/>
            <person name="Pardo Diaz C."/>
            <person name="Kozak K."/>
            <person name="Martin S."/>
            <person name="Jiggins C."/>
            <person name="Moest M."/>
            <person name="Warren A I."/>
            <person name="Byers J.R.P. K."/>
            <person name="Montejo-Kovacevich G."/>
            <person name="Yen C E."/>
        </authorList>
    </citation>
    <scope>NUCLEOTIDE SEQUENCE [LARGE SCALE GENOMIC DNA]</scope>
</reference>
<keyword evidence="3" id="KW-1185">Reference proteome</keyword>
<feature type="region of interest" description="Disordered" evidence="1">
    <location>
        <begin position="119"/>
        <end position="146"/>
    </location>
</feature>